<proteinExistence type="predicted"/>
<dbReference type="Proteomes" id="UP000001203">
    <property type="component" value="Chromosome circular"/>
</dbReference>
<evidence type="ECO:0008006" key="4">
    <source>
        <dbReference type="Google" id="ProtNLM"/>
    </source>
</evidence>
<organism evidence="2 3">
    <name type="scientific">Crocosphaera subtropica (strain ATCC 51142 / BH68)</name>
    <name type="common">Cyanothece sp. (strain ATCC 51142)</name>
    <dbReference type="NCBI Taxonomy" id="43989"/>
    <lineage>
        <taxon>Bacteria</taxon>
        <taxon>Bacillati</taxon>
        <taxon>Cyanobacteriota</taxon>
        <taxon>Cyanophyceae</taxon>
        <taxon>Oscillatoriophycideae</taxon>
        <taxon>Chroococcales</taxon>
        <taxon>Aphanothecaceae</taxon>
        <taxon>Crocosphaera</taxon>
        <taxon>Crocosphaera subtropica</taxon>
    </lineage>
</organism>
<feature type="transmembrane region" description="Helical" evidence="1">
    <location>
        <begin position="6"/>
        <end position="24"/>
    </location>
</feature>
<keyword evidence="3" id="KW-1185">Reference proteome</keyword>
<gene>
    <name evidence="2" type="ordered locus">cce_1399</name>
</gene>
<evidence type="ECO:0000256" key="1">
    <source>
        <dbReference type="SAM" id="Phobius"/>
    </source>
</evidence>
<dbReference type="OrthoDB" id="417335at2"/>
<sequence length="731" mass="83593">MIKSRLFIIIIMTIYWVGLGVYTPTFSFHSLSGKVSIVLEKALWRNSNNEIDYQDITLDVICENNHCTSEIWGFAPEFNQAEHQGTVTINQSHNQWILDVDLLINRDPWLSLSGKANYEIELIKKNNNLLIGNYQGKFNNKVLQGKVSGTINPLYPQPLIDHRPIHPQEHPRLLFRETRVPELRQKITTKIGKKIFNKLEKTLNQPVIYDGYVPNAGYHAAGQCFLALIKEKPKQAAQAWTVVEKAINTSYRRLFELSPVVTGIAIAYDLCYAYWENNNRILVSNWLAQQTQLLIEGTPDRGWNPTAWSNWNARARGAAGLAALAILKEPEGYFSPDINIEQLLTIAKRNMIRYLETAMGDKGFGTEGDHYTTEPFILTLFPFFTGYYHVKGKNFATENSNLAWLLPQYLMRIVPRKNSYPIPSYGRHRYYSGGSLFAMGMGLVPLKFLPGIMWGFDHYWGENGNQSFGIKNILDGVFLFINYPNHLVIKHPSQIFDNVLVDEQKGFYSFRNQWKDKNDFVASIYGKREYLTKSWSFPDAGSFRIWGLGENWAIAGESNNKPENENIIIQENPNAITMTTIYLKDKKDGSGVVSLQAKDWLRSFAVDYSNISGVPGLFAIVDQFDDHKNNHTWVMNTEGNVTIENNTFLIKRDRDVTMKGTFITPETINLNYEKDNQRIIATGTGDFFVVMTVEKNKIPNLKIINNHLDSQVIIGERVISFKDQHIDLGIN</sequence>
<keyword evidence="1" id="KW-0812">Transmembrane</keyword>
<dbReference type="InterPro" id="IPR008929">
    <property type="entry name" value="Chondroitin_lyas"/>
</dbReference>
<evidence type="ECO:0000313" key="2">
    <source>
        <dbReference type="EMBL" id="ACB50749.1"/>
    </source>
</evidence>
<protein>
    <recommendedName>
        <fullName evidence="4">Heparinase II N-terminal domain-containing protein</fullName>
    </recommendedName>
</protein>
<dbReference type="eggNOG" id="ENOG502ZB7I">
    <property type="taxonomic scope" value="Bacteria"/>
</dbReference>
<dbReference type="AlphaFoldDB" id="B1WWM5"/>
<keyword evidence="1" id="KW-0472">Membrane</keyword>
<dbReference type="KEGG" id="cyt:cce_1399"/>
<accession>B1WWM5</accession>
<dbReference type="EMBL" id="CP000806">
    <property type="protein sequence ID" value="ACB50749.1"/>
    <property type="molecule type" value="Genomic_DNA"/>
</dbReference>
<keyword evidence="1" id="KW-1133">Transmembrane helix</keyword>
<name>B1WWM5_CROS5</name>
<dbReference type="Gene3D" id="1.50.10.100">
    <property type="entry name" value="Chondroitin AC/alginate lyase"/>
    <property type="match status" value="1"/>
</dbReference>
<evidence type="ECO:0000313" key="3">
    <source>
        <dbReference type="Proteomes" id="UP000001203"/>
    </source>
</evidence>
<reference evidence="2 3" key="1">
    <citation type="journal article" date="2008" name="Proc. Natl. Acad. Sci. U.S.A.">
        <title>The genome of Cyanothece 51142, a unicellular diazotrophic cyanobacterium important in the marine nitrogen cycle.</title>
        <authorList>
            <person name="Welsh E.A."/>
            <person name="Liberton M."/>
            <person name="Stoeckel J."/>
            <person name="Loh T."/>
            <person name="Elvitigala T."/>
            <person name="Wang C."/>
            <person name="Wollam A."/>
            <person name="Fulton R.S."/>
            <person name="Clifton S.W."/>
            <person name="Jacobs J.M."/>
            <person name="Aurora R."/>
            <person name="Ghosh B.K."/>
            <person name="Sherman L.A."/>
            <person name="Smith R.D."/>
            <person name="Wilson R.K."/>
            <person name="Pakrasi H.B."/>
        </authorList>
    </citation>
    <scope>NUCLEOTIDE SEQUENCE [LARGE SCALE GENOMIC DNA]</scope>
    <source>
        <strain evidence="3">ATCC 51142 / BH68</strain>
    </source>
</reference>
<dbReference type="HOGENOM" id="CLU_021735_0_0_3"/>